<evidence type="ECO:0000313" key="2">
    <source>
        <dbReference type="Proteomes" id="UP000023152"/>
    </source>
</evidence>
<dbReference type="AlphaFoldDB" id="X6MMJ0"/>
<evidence type="ECO:0000313" key="1">
    <source>
        <dbReference type="EMBL" id="ETO15069.1"/>
    </source>
</evidence>
<dbReference type="InterPro" id="IPR036045">
    <property type="entry name" value="Sec1-like_sf"/>
</dbReference>
<organism evidence="1 2">
    <name type="scientific">Reticulomyxa filosa</name>
    <dbReference type="NCBI Taxonomy" id="46433"/>
    <lineage>
        <taxon>Eukaryota</taxon>
        <taxon>Sar</taxon>
        <taxon>Rhizaria</taxon>
        <taxon>Retaria</taxon>
        <taxon>Foraminifera</taxon>
        <taxon>Monothalamids</taxon>
        <taxon>Reticulomyxidae</taxon>
        <taxon>Reticulomyxa</taxon>
    </lineage>
</organism>
<gene>
    <name evidence="1" type="ORF">RFI_22296</name>
</gene>
<reference evidence="1 2" key="1">
    <citation type="journal article" date="2013" name="Curr. Biol.">
        <title>The Genome of the Foraminiferan Reticulomyxa filosa.</title>
        <authorList>
            <person name="Glockner G."/>
            <person name="Hulsmann N."/>
            <person name="Schleicher M."/>
            <person name="Noegel A.A."/>
            <person name="Eichinger L."/>
            <person name="Gallinger C."/>
            <person name="Pawlowski J."/>
            <person name="Sierra R."/>
            <person name="Euteneuer U."/>
            <person name="Pillet L."/>
            <person name="Moustafa A."/>
            <person name="Platzer M."/>
            <person name="Groth M."/>
            <person name="Szafranski K."/>
            <person name="Schliwa M."/>
        </authorList>
    </citation>
    <scope>NUCLEOTIDE SEQUENCE [LARGE SCALE GENOMIC DNA]</scope>
</reference>
<proteinExistence type="predicted"/>
<dbReference type="EMBL" id="ASPP01019495">
    <property type="protein sequence ID" value="ETO15069.1"/>
    <property type="molecule type" value="Genomic_DNA"/>
</dbReference>
<name>X6MMJ0_RETFI</name>
<dbReference type="Proteomes" id="UP000023152">
    <property type="component" value="Unassembled WGS sequence"/>
</dbReference>
<comment type="caution">
    <text evidence="1">The sequence shown here is derived from an EMBL/GenBank/DDBJ whole genome shotgun (WGS) entry which is preliminary data.</text>
</comment>
<accession>X6MMJ0</accession>
<feature type="non-terminal residue" evidence="1">
    <location>
        <position position="222"/>
    </location>
</feature>
<dbReference type="SUPFAM" id="SSF56815">
    <property type="entry name" value="Sec1/munc18-like (SM) proteins"/>
    <property type="match status" value="1"/>
</dbReference>
<protein>
    <submittedName>
        <fullName evidence="1">Uncharacterized protein</fullName>
    </submittedName>
</protein>
<keyword evidence="2" id="KW-1185">Reference proteome</keyword>
<sequence>MNDEELHIVLDVMKIIGNEENQFLQTVKMFMEKKVSCSISNSSTTNIWTYSEMTRKLNAHLKSNVQSLVTKIKDKSEWKNTDCEQINLCYNCFTSMQKNGALSNIVKNHVEMIEDIVNKRIEQLEKQASSNLNADKVMPVLIAMKLISVYIFSFKEIVNKRIDQLLSAYKRKNTEINIPSLVLKLEKDLSGIGEMIVAEHNAFKGYNVSLFNVKTQSHGINH</sequence>